<sequence length="240" mass="26482">MKGLATLKSAAPRSFQVNPARKLSVQAPQKCAPSVKHRCSANLLTNLFAKKSSAESPKQELLDLCEAIPNNGVNSDDELKEEVLEMVASLEDFNPNKKPASRDAKRGALDGLWELAFTTNDGSSAGKLGPFVGYVTQEVNVGGEKYKNNVEFGPLKLCLTANWEVLGDTKWKVVFEDVVISLFNIQLTRKEFPPDRFGIWRMTYADDDVRVLWTSSPNSETGKESLFVLTKVTDELPTLG</sequence>
<comment type="subcellular location">
    <subcellularLocation>
        <location evidence="1">Plastid</location>
    </subcellularLocation>
</comment>
<accession>A0A7S0RLX8</accession>
<dbReference type="InterPro" id="IPR006843">
    <property type="entry name" value="PAP/fibrillin_dom"/>
</dbReference>
<dbReference type="AlphaFoldDB" id="A0A7S0RLX8"/>
<proteinExistence type="predicted"/>
<organism evidence="4">
    <name type="scientific">Pyramimonas obovata</name>
    <dbReference type="NCBI Taxonomy" id="1411642"/>
    <lineage>
        <taxon>Eukaryota</taxon>
        <taxon>Viridiplantae</taxon>
        <taxon>Chlorophyta</taxon>
        <taxon>Pyramimonadophyceae</taxon>
        <taxon>Pyramimonadales</taxon>
        <taxon>Pyramimonadaceae</taxon>
        <taxon>Pyramimonas</taxon>
        <taxon>Pyramimonas incertae sedis</taxon>
    </lineage>
</organism>
<dbReference type="Pfam" id="PF04755">
    <property type="entry name" value="PAP_fibrillin"/>
    <property type="match status" value="1"/>
</dbReference>
<name>A0A7S0RLX8_9CHLO</name>
<dbReference type="EMBL" id="HBFA01030904">
    <property type="protein sequence ID" value="CAD8681620.1"/>
    <property type="molecule type" value="Transcribed_RNA"/>
</dbReference>
<evidence type="ECO:0000313" key="4">
    <source>
        <dbReference type="EMBL" id="CAD8681620.1"/>
    </source>
</evidence>
<reference evidence="4" key="1">
    <citation type="submission" date="2021-01" db="EMBL/GenBank/DDBJ databases">
        <authorList>
            <person name="Corre E."/>
            <person name="Pelletier E."/>
            <person name="Niang G."/>
            <person name="Scheremetjew M."/>
            <person name="Finn R."/>
            <person name="Kale V."/>
            <person name="Holt S."/>
            <person name="Cochrane G."/>
            <person name="Meng A."/>
            <person name="Brown T."/>
            <person name="Cohen L."/>
        </authorList>
    </citation>
    <scope>NUCLEOTIDE SEQUENCE</scope>
    <source>
        <strain evidence="4">CCMP722</strain>
    </source>
</reference>
<dbReference type="PANTHER" id="PTHR31906">
    <property type="entry name" value="PLASTID-LIPID-ASSOCIATED PROTEIN 4, CHLOROPLASTIC-RELATED"/>
    <property type="match status" value="1"/>
</dbReference>
<evidence type="ECO:0000259" key="3">
    <source>
        <dbReference type="Pfam" id="PF04755"/>
    </source>
</evidence>
<evidence type="ECO:0000256" key="2">
    <source>
        <dbReference type="ARBA" id="ARBA00022640"/>
    </source>
</evidence>
<feature type="domain" description="Plastid lipid-associated protein/fibrillin conserved" evidence="3">
    <location>
        <begin position="58"/>
        <end position="185"/>
    </location>
</feature>
<dbReference type="InterPro" id="IPR039633">
    <property type="entry name" value="PAP"/>
</dbReference>
<protein>
    <recommendedName>
        <fullName evidence="3">Plastid lipid-associated protein/fibrillin conserved domain-containing protein</fullName>
    </recommendedName>
</protein>
<gene>
    <name evidence="4" type="ORF">POBO1169_LOCUS15552</name>
</gene>
<keyword evidence="2" id="KW-0934">Plastid</keyword>
<dbReference type="GO" id="GO:0009536">
    <property type="term" value="C:plastid"/>
    <property type="evidence" value="ECO:0007669"/>
    <property type="project" value="UniProtKB-SubCell"/>
</dbReference>
<evidence type="ECO:0000256" key="1">
    <source>
        <dbReference type="ARBA" id="ARBA00004474"/>
    </source>
</evidence>